<dbReference type="Proteomes" id="UP000257109">
    <property type="component" value="Unassembled WGS sequence"/>
</dbReference>
<dbReference type="AlphaFoldDB" id="A0A371FUF8"/>
<feature type="non-terminal residue" evidence="1">
    <location>
        <position position="1"/>
    </location>
</feature>
<comment type="caution">
    <text evidence="1">The sequence shown here is derived from an EMBL/GenBank/DDBJ whole genome shotgun (WGS) entry which is preliminary data.</text>
</comment>
<organism evidence="1 2">
    <name type="scientific">Mucuna pruriens</name>
    <name type="common">Velvet bean</name>
    <name type="synonym">Dolichos pruriens</name>
    <dbReference type="NCBI Taxonomy" id="157652"/>
    <lineage>
        <taxon>Eukaryota</taxon>
        <taxon>Viridiplantae</taxon>
        <taxon>Streptophyta</taxon>
        <taxon>Embryophyta</taxon>
        <taxon>Tracheophyta</taxon>
        <taxon>Spermatophyta</taxon>
        <taxon>Magnoliopsida</taxon>
        <taxon>eudicotyledons</taxon>
        <taxon>Gunneridae</taxon>
        <taxon>Pentapetalae</taxon>
        <taxon>rosids</taxon>
        <taxon>fabids</taxon>
        <taxon>Fabales</taxon>
        <taxon>Fabaceae</taxon>
        <taxon>Papilionoideae</taxon>
        <taxon>50 kb inversion clade</taxon>
        <taxon>NPAAA clade</taxon>
        <taxon>indigoferoid/millettioid clade</taxon>
        <taxon>Phaseoleae</taxon>
        <taxon>Mucuna</taxon>
    </lineage>
</organism>
<evidence type="ECO:0000313" key="2">
    <source>
        <dbReference type="Proteomes" id="UP000257109"/>
    </source>
</evidence>
<gene>
    <name evidence="1" type="ORF">CR513_37281</name>
</gene>
<proteinExistence type="predicted"/>
<dbReference type="EMBL" id="QJKJ01007776">
    <property type="protein sequence ID" value="RDX81987.1"/>
    <property type="molecule type" value="Genomic_DNA"/>
</dbReference>
<dbReference type="OrthoDB" id="430476at2759"/>
<evidence type="ECO:0000313" key="1">
    <source>
        <dbReference type="EMBL" id="RDX81987.1"/>
    </source>
</evidence>
<sequence length="126" mass="13595">MRGNSKASTSEGCVTSTSDDGVILYSEATISSKGGKQLHDGWITDSCATWHMTLHRDCFCAYKPISEGAMSTTCEGLEEEFIVVKGNPIVIKVEKIIANLYMLLGETLQVANALVVTSSQEEATMI</sequence>
<name>A0A371FUF8_MUCPR</name>
<reference evidence="1" key="1">
    <citation type="submission" date="2018-05" db="EMBL/GenBank/DDBJ databases">
        <title>Draft genome of Mucuna pruriens seed.</title>
        <authorList>
            <person name="Nnadi N.E."/>
            <person name="Vos R."/>
            <person name="Hasami M.H."/>
            <person name="Devisetty U.K."/>
            <person name="Aguiy J.C."/>
        </authorList>
    </citation>
    <scope>NUCLEOTIDE SEQUENCE [LARGE SCALE GENOMIC DNA]</scope>
    <source>
        <strain evidence="1">JCA_2017</strain>
    </source>
</reference>
<keyword evidence="2" id="KW-1185">Reference proteome</keyword>
<accession>A0A371FUF8</accession>
<protein>
    <submittedName>
        <fullName evidence="1">Uncharacterized protein</fullName>
    </submittedName>
</protein>